<reference evidence="1" key="1">
    <citation type="journal article" date="2020" name="Fungal Divers.">
        <title>Resolving the Mortierellaceae phylogeny through synthesis of multi-gene phylogenetics and phylogenomics.</title>
        <authorList>
            <person name="Vandepol N."/>
            <person name="Liber J."/>
            <person name="Desiro A."/>
            <person name="Na H."/>
            <person name="Kennedy M."/>
            <person name="Barry K."/>
            <person name="Grigoriev I.V."/>
            <person name="Miller A.N."/>
            <person name="O'Donnell K."/>
            <person name="Stajich J.E."/>
            <person name="Bonito G."/>
        </authorList>
    </citation>
    <scope>NUCLEOTIDE SEQUENCE</scope>
    <source>
        <strain evidence="1">MES-2147</strain>
    </source>
</reference>
<dbReference type="AlphaFoldDB" id="A0A9P6JGM3"/>
<evidence type="ECO:0000313" key="1">
    <source>
        <dbReference type="EMBL" id="KAF9975314.1"/>
    </source>
</evidence>
<gene>
    <name evidence="1" type="ORF">BGZ65_008311</name>
</gene>
<organism evidence="1 2">
    <name type="scientific">Modicella reniformis</name>
    <dbReference type="NCBI Taxonomy" id="1440133"/>
    <lineage>
        <taxon>Eukaryota</taxon>
        <taxon>Fungi</taxon>
        <taxon>Fungi incertae sedis</taxon>
        <taxon>Mucoromycota</taxon>
        <taxon>Mortierellomycotina</taxon>
        <taxon>Mortierellomycetes</taxon>
        <taxon>Mortierellales</taxon>
        <taxon>Mortierellaceae</taxon>
        <taxon>Modicella</taxon>
    </lineage>
</organism>
<protein>
    <submittedName>
        <fullName evidence="1">Uncharacterized protein</fullName>
    </submittedName>
</protein>
<sequence length="82" mass="9414">MWSHFLRREIHGVFYQDAVRSEGLFDKLSRVIPPVSVPRELDLDFPKLKEGLQEILRTLPAEKPQTIAEESIICSTILPALK</sequence>
<dbReference type="Proteomes" id="UP000749646">
    <property type="component" value="Unassembled WGS sequence"/>
</dbReference>
<name>A0A9P6JGM3_9FUNG</name>
<proteinExistence type="predicted"/>
<feature type="non-terminal residue" evidence="1">
    <location>
        <position position="82"/>
    </location>
</feature>
<keyword evidence="2" id="KW-1185">Reference proteome</keyword>
<accession>A0A9P6JGM3</accession>
<evidence type="ECO:0000313" key="2">
    <source>
        <dbReference type="Proteomes" id="UP000749646"/>
    </source>
</evidence>
<dbReference type="EMBL" id="JAAAHW010004350">
    <property type="protein sequence ID" value="KAF9975314.1"/>
    <property type="molecule type" value="Genomic_DNA"/>
</dbReference>
<comment type="caution">
    <text evidence="1">The sequence shown here is derived from an EMBL/GenBank/DDBJ whole genome shotgun (WGS) entry which is preliminary data.</text>
</comment>